<keyword evidence="1" id="KW-0472">Membrane</keyword>
<dbReference type="Pfam" id="PF14087">
    <property type="entry name" value="DUF4267"/>
    <property type="match status" value="1"/>
</dbReference>
<name>A0ABT6C7H7_9MICO</name>
<evidence type="ECO:0000313" key="2">
    <source>
        <dbReference type="EMBL" id="MDF8264272.1"/>
    </source>
</evidence>
<feature type="transmembrane region" description="Helical" evidence="1">
    <location>
        <begin position="99"/>
        <end position="121"/>
    </location>
</feature>
<dbReference type="RefSeq" id="WP_275239006.1">
    <property type="nucleotide sequence ID" value="NZ_JARFJC010000031.1"/>
</dbReference>
<dbReference type="Proteomes" id="UP001528912">
    <property type="component" value="Unassembled WGS sequence"/>
</dbReference>
<keyword evidence="1" id="KW-0812">Transmembrane</keyword>
<feature type="transmembrane region" description="Helical" evidence="1">
    <location>
        <begin position="59"/>
        <end position="79"/>
    </location>
</feature>
<dbReference type="InterPro" id="IPR025363">
    <property type="entry name" value="DUF4267"/>
</dbReference>
<organism evidence="2 3">
    <name type="scientific">Luteipulveratus flavus</name>
    <dbReference type="NCBI Taxonomy" id="3031728"/>
    <lineage>
        <taxon>Bacteria</taxon>
        <taxon>Bacillati</taxon>
        <taxon>Actinomycetota</taxon>
        <taxon>Actinomycetes</taxon>
        <taxon>Micrococcales</taxon>
        <taxon>Dermacoccaceae</taxon>
        <taxon>Luteipulveratus</taxon>
    </lineage>
</organism>
<keyword evidence="3" id="KW-1185">Reference proteome</keyword>
<feature type="transmembrane region" description="Helical" evidence="1">
    <location>
        <begin position="6"/>
        <end position="25"/>
    </location>
</feature>
<keyword evidence="1" id="KW-1133">Transmembrane helix</keyword>
<comment type="caution">
    <text evidence="2">The sequence shown here is derived from an EMBL/GenBank/DDBJ whole genome shotgun (WGS) entry which is preliminary data.</text>
</comment>
<evidence type="ECO:0000256" key="1">
    <source>
        <dbReference type="SAM" id="Phobius"/>
    </source>
</evidence>
<evidence type="ECO:0000313" key="3">
    <source>
        <dbReference type="Proteomes" id="UP001528912"/>
    </source>
</evidence>
<protein>
    <submittedName>
        <fullName evidence="2">DUF4267 domain-containing protein</fullName>
    </submittedName>
</protein>
<dbReference type="EMBL" id="JAROAV010000027">
    <property type="protein sequence ID" value="MDF8264272.1"/>
    <property type="molecule type" value="Genomic_DNA"/>
</dbReference>
<reference evidence="2 3" key="1">
    <citation type="submission" date="2023-03" db="EMBL/GenBank/DDBJ databases">
        <title>YIM 133296 draft genome.</title>
        <authorList>
            <person name="Xiong L."/>
        </authorList>
    </citation>
    <scope>NUCLEOTIDE SEQUENCE [LARGE SCALE GENOMIC DNA]</scope>
    <source>
        <strain evidence="2 3">YIM 133296</strain>
    </source>
</reference>
<accession>A0ABT6C7H7</accession>
<proteinExistence type="predicted"/>
<sequence>MHVVGLVIVWAVSLAIIGIGIAYWMRNEKNAAGFGLPVLPAPEARGWWQVKGVRDVASGLVPIAMVFAAPDALGWVLLIEALIPAGDATLVLANHGRRSAAFGIHGVTAAVMIVGAVLLLAS</sequence>
<gene>
    <name evidence="2" type="ORF">P4R38_08470</name>
</gene>